<evidence type="ECO:0000313" key="2">
    <source>
        <dbReference type="Proteomes" id="UP000214746"/>
    </source>
</evidence>
<accession>A0A2W1NXH3</accession>
<dbReference type="Gene3D" id="3.40.30.10">
    <property type="entry name" value="Glutaredoxin"/>
    <property type="match status" value="1"/>
</dbReference>
<dbReference type="Proteomes" id="UP000214746">
    <property type="component" value="Unassembled WGS sequence"/>
</dbReference>
<keyword evidence="2" id="KW-1185">Reference proteome</keyword>
<reference evidence="1" key="1">
    <citation type="submission" date="2018-06" db="EMBL/GenBank/DDBJ databases">
        <title>Paenibacillus xerothermodurans sp. nov. an extremely dry heat resistant spore forming bacterium isolated from the soil of Cape Canaveral, Florida.</title>
        <authorList>
            <person name="Seuylemezian A."/>
            <person name="Kaur N."/>
            <person name="Patil P."/>
            <person name="Patil P."/>
            <person name="Mayilraj S."/>
            <person name="Vaishampayan P."/>
        </authorList>
    </citation>
    <scope>NUCLEOTIDE SEQUENCE [LARGE SCALE GENOMIC DNA]</scope>
    <source>
        <strain evidence="1">ATCC 27380</strain>
    </source>
</reference>
<proteinExistence type="predicted"/>
<evidence type="ECO:0000313" key="1">
    <source>
        <dbReference type="EMBL" id="PZE19558.1"/>
    </source>
</evidence>
<sequence>MHQQARNHAYNEAGISAVPTLTIGQQVVKGIQSAQTLEKIIQQQSNK</sequence>
<protein>
    <submittedName>
        <fullName evidence="1">Uncharacterized protein</fullName>
    </submittedName>
</protein>
<dbReference type="AlphaFoldDB" id="A0A2W1NXH3"/>
<dbReference type="EMBL" id="NHRJ02000015">
    <property type="protein sequence ID" value="PZE19558.1"/>
    <property type="molecule type" value="Genomic_DNA"/>
</dbReference>
<name>A0A2W1NXH3_PAEXE</name>
<comment type="caution">
    <text evidence="1">The sequence shown here is derived from an EMBL/GenBank/DDBJ whole genome shotgun (WGS) entry which is preliminary data.</text>
</comment>
<gene>
    <name evidence="1" type="ORF">CBW46_017720</name>
</gene>
<organism evidence="1 2">
    <name type="scientific">Paenibacillus xerothermodurans</name>
    <dbReference type="NCBI Taxonomy" id="1977292"/>
    <lineage>
        <taxon>Bacteria</taxon>
        <taxon>Bacillati</taxon>
        <taxon>Bacillota</taxon>
        <taxon>Bacilli</taxon>
        <taxon>Bacillales</taxon>
        <taxon>Paenibacillaceae</taxon>
        <taxon>Paenibacillus</taxon>
    </lineage>
</organism>